<dbReference type="RefSeq" id="WP_132874555.1">
    <property type="nucleotide sequence ID" value="NZ_SMGG01000007.1"/>
</dbReference>
<evidence type="ECO:0000313" key="3">
    <source>
        <dbReference type="EMBL" id="TCK58382.1"/>
    </source>
</evidence>
<dbReference type="Proteomes" id="UP000294614">
    <property type="component" value="Unassembled WGS sequence"/>
</dbReference>
<dbReference type="EMBL" id="SMGG01000007">
    <property type="protein sequence ID" value="TCK58382.1"/>
    <property type="molecule type" value="Genomic_DNA"/>
</dbReference>
<dbReference type="AlphaFoldDB" id="A0A4R1K2Y3"/>
<feature type="transmembrane region" description="Helical" evidence="1">
    <location>
        <begin position="25"/>
        <end position="45"/>
    </location>
</feature>
<reference evidence="3 4" key="1">
    <citation type="submission" date="2019-03" db="EMBL/GenBank/DDBJ databases">
        <title>Genomic Encyclopedia of Type Strains, Phase IV (KMG-IV): sequencing the most valuable type-strain genomes for metagenomic binning, comparative biology and taxonomic classification.</title>
        <authorList>
            <person name="Goeker M."/>
        </authorList>
    </citation>
    <scope>NUCLEOTIDE SEQUENCE [LARGE SCALE GENOMIC DNA]</scope>
    <source>
        <strain evidence="3 4">DSM 24984</strain>
    </source>
</reference>
<comment type="caution">
    <text evidence="3">The sequence shown here is derived from an EMBL/GenBank/DDBJ whole genome shotgun (WGS) entry which is preliminary data.</text>
</comment>
<organism evidence="3 4">
    <name type="scientific">Seleniivibrio woodruffii</name>
    <dbReference type="NCBI Taxonomy" id="1078050"/>
    <lineage>
        <taxon>Bacteria</taxon>
        <taxon>Pseudomonadati</taxon>
        <taxon>Deferribacterota</taxon>
        <taxon>Deferribacteres</taxon>
        <taxon>Deferribacterales</taxon>
        <taxon>Geovibrionaceae</taxon>
        <taxon>Seleniivibrio</taxon>
    </lineage>
</organism>
<sequence>MIMFVLWIICVATAAYLVKQYRRSFWWVLLVAILPIAVIVLPMLGRREGLGGYKKCSECRELIKYDAGICPHCHSDQNAEPKGSKKGIVITTIICPKCKSVNTSDSKTCYNCGKKMA</sequence>
<dbReference type="OrthoDB" id="7597097at2"/>
<proteinExistence type="predicted"/>
<protein>
    <submittedName>
        <fullName evidence="3">Double zinc ribbon protein</fullName>
    </submittedName>
</protein>
<evidence type="ECO:0000313" key="4">
    <source>
        <dbReference type="Proteomes" id="UP000294614"/>
    </source>
</evidence>
<dbReference type="InterPro" id="IPR025874">
    <property type="entry name" value="DZR"/>
</dbReference>
<keyword evidence="1" id="KW-0472">Membrane</keyword>
<keyword evidence="1" id="KW-0812">Transmembrane</keyword>
<evidence type="ECO:0000256" key="1">
    <source>
        <dbReference type="SAM" id="Phobius"/>
    </source>
</evidence>
<keyword evidence="1" id="KW-1133">Transmembrane helix</keyword>
<feature type="domain" description="DZANK-type" evidence="2">
    <location>
        <begin position="56"/>
        <end position="113"/>
    </location>
</feature>
<dbReference type="Pfam" id="PF12773">
    <property type="entry name" value="DZR"/>
    <property type="match status" value="1"/>
</dbReference>
<gene>
    <name evidence="3" type="ORF">C8D98_2583</name>
</gene>
<name>A0A4R1K2Y3_9BACT</name>
<evidence type="ECO:0000259" key="2">
    <source>
        <dbReference type="Pfam" id="PF12773"/>
    </source>
</evidence>
<keyword evidence="4" id="KW-1185">Reference proteome</keyword>
<accession>A0A4R1K2Y3</accession>